<dbReference type="InterPro" id="IPR004183">
    <property type="entry name" value="Xdiol_dOase_suB"/>
</dbReference>
<feature type="domain" description="Extradiol ring-cleavage dioxygenase class III enzyme subunit B" evidence="1">
    <location>
        <begin position="12"/>
        <end position="261"/>
    </location>
</feature>
<dbReference type="Pfam" id="PF02900">
    <property type="entry name" value="LigB"/>
    <property type="match status" value="1"/>
</dbReference>
<dbReference type="Gene3D" id="3.40.830.10">
    <property type="entry name" value="LigB-like"/>
    <property type="match status" value="1"/>
</dbReference>
<gene>
    <name evidence="2" type="primary">carBb</name>
</gene>
<dbReference type="GO" id="GO:0016702">
    <property type="term" value="F:oxidoreductase activity, acting on single donors with incorporation of molecular oxygen, incorporation of two atoms of oxygen"/>
    <property type="evidence" value="ECO:0007669"/>
    <property type="project" value="UniProtKB-ARBA"/>
</dbReference>
<dbReference type="GO" id="GO:0008198">
    <property type="term" value="F:ferrous iron binding"/>
    <property type="evidence" value="ECO:0007669"/>
    <property type="project" value="InterPro"/>
</dbReference>
<accession>C4B8F7</accession>
<proteinExistence type="predicted"/>
<organism evidence="2">
    <name type="scientific">carbazole-degrading bacterium OC9</name>
    <dbReference type="NCBI Taxonomy" id="513000"/>
    <lineage>
        <taxon>Bacteria</taxon>
    </lineage>
</organism>
<dbReference type="AlphaFoldDB" id="C4B8F7"/>
<dbReference type="SUPFAM" id="SSF53213">
    <property type="entry name" value="LigB-like"/>
    <property type="match status" value="1"/>
</dbReference>
<reference evidence="2" key="1">
    <citation type="journal article" date="2010" name="Biotechnol. Lett.">
        <title>Isolation and characterization of the gene encoding the chloroplast-type ferredoxin component of carbazole 1,9a-dioxygenase from a putative Kordiimonas sp.</title>
        <authorList>
            <person name="Maeda R."/>
            <person name="Ishii T."/>
            <person name="Ito Y."/>
            <person name="Zulkharnain A.B."/>
            <person name="Iwata K."/>
            <person name="Omori T."/>
        </authorList>
    </citation>
    <scope>NUCLEOTIDE SEQUENCE</scope>
    <source>
        <strain evidence="2">OC9</strain>
    </source>
</reference>
<name>C4B8F7_UNCXX</name>
<sequence length="268" mass="29029">MADIVVAAGTSHILMSPNGIEEASDRVFDGMMKVGRAVRAAKPDVIFIISNDHQFNLDLSVKEQFLVATDDGFTPFGEMDIPLEPFPGKADFAREFVEFASGKGVDAVAFEGLRPDHGTAVPLLFSNPGHDIPVVPLLVNLAADTAPDAKECWKAGEVLGSFIRDQRPEGERVAIVAAGGLSHWVGFDDLGINEEFDHKFLKDVGNGDYDYWVNLPMAEIEKQSGNGGLEIVNWLMMAAAVNGAKGETVFYEPMPEWMTGMGGVLMQL</sequence>
<evidence type="ECO:0000259" key="1">
    <source>
        <dbReference type="Pfam" id="PF02900"/>
    </source>
</evidence>
<dbReference type="EMBL" id="AB500215">
    <property type="protein sequence ID" value="BAH60849.1"/>
    <property type="molecule type" value="Genomic_DNA"/>
</dbReference>
<evidence type="ECO:0000313" key="2">
    <source>
        <dbReference type="EMBL" id="BAH60849.1"/>
    </source>
</evidence>
<protein>
    <submittedName>
        <fullName evidence="2">Large subunit of meta-cleavage enzyme</fullName>
    </submittedName>
</protein>